<evidence type="ECO:0000313" key="2">
    <source>
        <dbReference type="EMBL" id="SDP63321.1"/>
    </source>
</evidence>
<gene>
    <name evidence="2" type="ORF">SAMN04490202_5261</name>
</gene>
<reference evidence="2 3" key="1">
    <citation type="submission" date="2016-10" db="EMBL/GenBank/DDBJ databases">
        <authorList>
            <person name="de Groot N.N."/>
        </authorList>
    </citation>
    <scope>NUCLEOTIDE SEQUENCE [LARGE SCALE GENOMIC DNA]</scope>
    <source>
        <strain evidence="2 3">BS3776</strain>
    </source>
</reference>
<dbReference type="Proteomes" id="UP000198549">
    <property type="component" value="Chromosome I"/>
</dbReference>
<accession>A0A1H0UB16</accession>
<feature type="chain" id="PRO_5009251991" evidence="1">
    <location>
        <begin position="28"/>
        <end position="82"/>
    </location>
</feature>
<keyword evidence="1" id="KW-0732">Signal</keyword>
<proteinExistence type="predicted"/>
<dbReference type="InterPro" id="IPR017850">
    <property type="entry name" value="Alkaline_phosphatase_core_sf"/>
</dbReference>
<sequence>MTRIRKWLPKLALIATSVMAISATAGAADKPNTLVIFGDDIRQTNISAYSMGVVGYKTPNRSRSACMPMTVIARPGAGIFAK</sequence>
<evidence type="ECO:0000313" key="3">
    <source>
        <dbReference type="Proteomes" id="UP000198549"/>
    </source>
</evidence>
<name>A0A1H0UB16_PSERE</name>
<organism evidence="2 3">
    <name type="scientific">Pseudomonas reinekei</name>
    <dbReference type="NCBI Taxonomy" id="395598"/>
    <lineage>
        <taxon>Bacteria</taxon>
        <taxon>Pseudomonadati</taxon>
        <taxon>Pseudomonadota</taxon>
        <taxon>Gammaproteobacteria</taxon>
        <taxon>Pseudomonadales</taxon>
        <taxon>Pseudomonadaceae</taxon>
        <taxon>Pseudomonas</taxon>
    </lineage>
</organism>
<dbReference type="SUPFAM" id="SSF53649">
    <property type="entry name" value="Alkaline phosphatase-like"/>
    <property type="match status" value="1"/>
</dbReference>
<protein>
    <submittedName>
        <fullName evidence="2">Arylsulfatase</fullName>
    </submittedName>
</protein>
<dbReference type="AlphaFoldDB" id="A0A1H0UB16"/>
<feature type="signal peptide" evidence="1">
    <location>
        <begin position="1"/>
        <end position="27"/>
    </location>
</feature>
<evidence type="ECO:0000256" key="1">
    <source>
        <dbReference type="SAM" id="SignalP"/>
    </source>
</evidence>
<dbReference type="EMBL" id="LT629709">
    <property type="protein sequence ID" value="SDP63321.1"/>
    <property type="molecule type" value="Genomic_DNA"/>
</dbReference>